<evidence type="ECO:0000259" key="2">
    <source>
        <dbReference type="Pfam" id="PF13827"/>
    </source>
</evidence>
<dbReference type="Proteomes" id="UP000093928">
    <property type="component" value="Unassembled WGS sequence"/>
</dbReference>
<dbReference type="EMBL" id="LZLS01000105">
    <property type="protein sequence ID" value="OBK26832.1"/>
    <property type="molecule type" value="Genomic_DNA"/>
</dbReference>
<evidence type="ECO:0000256" key="1">
    <source>
        <dbReference type="SAM" id="SignalP"/>
    </source>
</evidence>
<dbReference type="AlphaFoldDB" id="A0A1A3P2M6"/>
<proteinExistence type="predicted"/>
<dbReference type="InterPro" id="IPR025240">
    <property type="entry name" value="DUF4189"/>
</dbReference>
<dbReference type="Pfam" id="PF13827">
    <property type="entry name" value="DUF4189"/>
    <property type="match status" value="1"/>
</dbReference>
<organism evidence="3 4">
    <name type="scientific">Mycobacterium asiaticum</name>
    <dbReference type="NCBI Taxonomy" id="1790"/>
    <lineage>
        <taxon>Bacteria</taxon>
        <taxon>Bacillati</taxon>
        <taxon>Actinomycetota</taxon>
        <taxon>Actinomycetes</taxon>
        <taxon>Mycobacteriales</taxon>
        <taxon>Mycobacteriaceae</taxon>
        <taxon>Mycobacterium</taxon>
    </lineage>
</organism>
<evidence type="ECO:0000313" key="4">
    <source>
        <dbReference type="Proteomes" id="UP000093928"/>
    </source>
</evidence>
<evidence type="ECO:0000313" key="3">
    <source>
        <dbReference type="EMBL" id="OBK26832.1"/>
    </source>
</evidence>
<dbReference type="RefSeq" id="WP_065144366.1">
    <property type="nucleotide sequence ID" value="NZ_LZLS01000105.1"/>
</dbReference>
<feature type="chain" id="PRO_5008327398" description="DUF4189 domain-containing protein" evidence="1">
    <location>
        <begin position="33"/>
        <end position="131"/>
    </location>
</feature>
<comment type="caution">
    <text evidence="3">The sequence shown here is derived from an EMBL/GenBank/DDBJ whole genome shotgun (WGS) entry which is preliminary data.</text>
</comment>
<feature type="domain" description="DUF4189" evidence="2">
    <location>
        <begin position="46"/>
        <end position="120"/>
    </location>
</feature>
<accession>A0A1A3P2M6</accession>
<gene>
    <name evidence="3" type="ORF">A5634_24420</name>
</gene>
<keyword evidence="1" id="KW-0732">Signal</keyword>
<reference evidence="3 4" key="1">
    <citation type="submission" date="2016-06" db="EMBL/GenBank/DDBJ databases">
        <authorList>
            <person name="Kjaerup R.B."/>
            <person name="Dalgaard T.S."/>
            <person name="Juul-Madsen H.R."/>
        </authorList>
    </citation>
    <scope>NUCLEOTIDE SEQUENCE [LARGE SCALE GENOMIC DNA]</scope>
    <source>
        <strain evidence="3 4">1165133.8</strain>
    </source>
</reference>
<name>A0A1A3P2M6_MYCAS</name>
<protein>
    <recommendedName>
        <fullName evidence="2">DUF4189 domain-containing protein</fullName>
    </recommendedName>
</protein>
<feature type="signal peptide" evidence="1">
    <location>
        <begin position="1"/>
        <end position="32"/>
    </location>
</feature>
<sequence>MTTRQRRRVPLLLASVLAAAAMAFTLIHPAAARTHPHNLPPLLTYYGAFAYSNDGASGTARRQKNRSLAERLALERCGVDSCRIVSSYTQCGAVAHDGATYHGGYGPTRQAAEQHAVANLGGGWPVIWACH</sequence>